<evidence type="ECO:0000313" key="9">
    <source>
        <dbReference type="Proteomes" id="UP001153555"/>
    </source>
</evidence>
<keyword evidence="9" id="KW-1185">Reference proteome</keyword>
<feature type="domain" description="Protein kinase" evidence="7">
    <location>
        <begin position="3"/>
        <end position="268"/>
    </location>
</feature>
<dbReference type="PANTHER" id="PTHR48011:SF18">
    <property type="entry name" value="MITOGEN-ACTIVATED PROTEIN KINASE KINASE KINASE 19-RELATED"/>
    <property type="match status" value="1"/>
</dbReference>
<dbReference type="Proteomes" id="UP001153555">
    <property type="component" value="Unassembled WGS sequence"/>
</dbReference>
<evidence type="ECO:0000313" key="8">
    <source>
        <dbReference type="EMBL" id="CAA0824789.1"/>
    </source>
</evidence>
<dbReference type="PROSITE" id="PS50011">
    <property type="entry name" value="PROTEIN_KINASE_DOM"/>
    <property type="match status" value="1"/>
</dbReference>
<dbReference type="InterPro" id="IPR011009">
    <property type="entry name" value="Kinase-like_dom_sf"/>
</dbReference>
<evidence type="ECO:0000256" key="2">
    <source>
        <dbReference type="ARBA" id="ARBA00022741"/>
    </source>
</evidence>
<dbReference type="PROSITE" id="PS00108">
    <property type="entry name" value="PROTEIN_KINASE_ST"/>
    <property type="match status" value="1"/>
</dbReference>
<name>A0A9N7N878_STRHE</name>
<dbReference type="Gene3D" id="1.10.510.10">
    <property type="entry name" value="Transferase(Phosphotransferase) domain 1"/>
    <property type="match status" value="1"/>
</dbReference>
<evidence type="ECO:0000259" key="7">
    <source>
        <dbReference type="PROSITE" id="PS50011"/>
    </source>
</evidence>
<dbReference type="PROSITE" id="PS00107">
    <property type="entry name" value="PROTEIN_KINASE_ATP"/>
    <property type="match status" value="1"/>
</dbReference>
<dbReference type="EMBL" id="CACSLK010024787">
    <property type="protein sequence ID" value="CAA0824789.1"/>
    <property type="molecule type" value="Genomic_DNA"/>
</dbReference>
<organism evidence="8 9">
    <name type="scientific">Striga hermonthica</name>
    <name type="common">Purple witchweed</name>
    <name type="synonym">Buchnera hermonthica</name>
    <dbReference type="NCBI Taxonomy" id="68872"/>
    <lineage>
        <taxon>Eukaryota</taxon>
        <taxon>Viridiplantae</taxon>
        <taxon>Streptophyta</taxon>
        <taxon>Embryophyta</taxon>
        <taxon>Tracheophyta</taxon>
        <taxon>Spermatophyta</taxon>
        <taxon>Magnoliopsida</taxon>
        <taxon>eudicotyledons</taxon>
        <taxon>Gunneridae</taxon>
        <taxon>Pentapetalae</taxon>
        <taxon>asterids</taxon>
        <taxon>lamiids</taxon>
        <taxon>Lamiales</taxon>
        <taxon>Orobanchaceae</taxon>
        <taxon>Buchnereae</taxon>
        <taxon>Striga</taxon>
    </lineage>
</organism>
<keyword evidence="4 5" id="KW-0067">ATP-binding</keyword>
<reference evidence="8" key="1">
    <citation type="submission" date="2019-12" db="EMBL/GenBank/DDBJ databases">
        <authorList>
            <person name="Scholes J."/>
        </authorList>
    </citation>
    <scope>NUCLEOTIDE SEQUENCE</scope>
</reference>
<gene>
    <name evidence="8" type="ORF">SHERM_21690</name>
</gene>
<comment type="caution">
    <text evidence="8">The sequence shown here is derived from an EMBL/GenBank/DDBJ whole genome shotgun (WGS) entry which is preliminary data.</text>
</comment>
<keyword evidence="6" id="KW-0723">Serine/threonine-protein kinase</keyword>
<dbReference type="GO" id="GO:0007165">
    <property type="term" value="P:signal transduction"/>
    <property type="evidence" value="ECO:0007669"/>
    <property type="project" value="TreeGrafter"/>
</dbReference>
<dbReference type="PANTHER" id="PTHR48011">
    <property type="entry name" value="CCR4-NOT TRANSCRIPTIONAL COMPLEX SUBUNIT CAF120-RELATED"/>
    <property type="match status" value="1"/>
</dbReference>
<dbReference type="InterPro" id="IPR000719">
    <property type="entry name" value="Prot_kinase_dom"/>
</dbReference>
<dbReference type="SMART" id="SM00220">
    <property type="entry name" value="S_TKc"/>
    <property type="match status" value="1"/>
</dbReference>
<dbReference type="GO" id="GO:0004674">
    <property type="term" value="F:protein serine/threonine kinase activity"/>
    <property type="evidence" value="ECO:0007669"/>
    <property type="project" value="UniProtKB-KW"/>
</dbReference>
<evidence type="ECO:0000256" key="6">
    <source>
        <dbReference type="RuleBase" id="RU000304"/>
    </source>
</evidence>
<dbReference type="AlphaFoldDB" id="A0A9N7N878"/>
<dbReference type="OrthoDB" id="1542418at2759"/>
<keyword evidence="3 8" id="KW-0418">Kinase</keyword>
<dbReference type="InterPro" id="IPR017441">
    <property type="entry name" value="Protein_kinase_ATP_BS"/>
</dbReference>
<evidence type="ECO:0000256" key="1">
    <source>
        <dbReference type="ARBA" id="ARBA00022679"/>
    </source>
</evidence>
<evidence type="ECO:0000256" key="4">
    <source>
        <dbReference type="ARBA" id="ARBA00022840"/>
    </source>
</evidence>
<dbReference type="InterPro" id="IPR008271">
    <property type="entry name" value="Ser/Thr_kinase_AS"/>
</dbReference>
<proteinExistence type="inferred from homology"/>
<keyword evidence="2 5" id="KW-0547">Nucleotide-binding</keyword>
<dbReference type="GO" id="GO:0005524">
    <property type="term" value="F:ATP binding"/>
    <property type="evidence" value="ECO:0007669"/>
    <property type="project" value="UniProtKB-UniRule"/>
</dbReference>
<comment type="similarity">
    <text evidence="6">Belongs to the protein kinase superfamily.</text>
</comment>
<accession>A0A9N7N878</accession>
<dbReference type="InterPro" id="IPR052751">
    <property type="entry name" value="Plant_MAPKKK"/>
</dbReference>
<protein>
    <submittedName>
        <fullName evidence="8">Mitogen-activated protein kinase kinase kinase 20</fullName>
    </submittedName>
</protein>
<feature type="binding site" evidence="5">
    <location>
        <position position="40"/>
    </location>
    <ligand>
        <name>ATP</name>
        <dbReference type="ChEBI" id="CHEBI:30616"/>
    </ligand>
</feature>
<dbReference type="SUPFAM" id="SSF56112">
    <property type="entry name" value="Protein kinase-like (PK-like)"/>
    <property type="match status" value="1"/>
</dbReference>
<keyword evidence="1" id="KW-0808">Transferase</keyword>
<dbReference type="Pfam" id="PF00069">
    <property type="entry name" value="Pkinase"/>
    <property type="match status" value="1"/>
</dbReference>
<sequence>MHWIRGETLGKGGFGFVSKATTTHHHPSAGAHLPPLIAVKSSTLSESASLVKEKQLLDKFQGCPSILPCFGDDITTENGQKLYNILLEYASGGCLADRIIPAKGLPEKVVGRCANSILAALVHIHRLGYVHCDVKPHNVLLFGNNYENAKLADFGSCKRRNEDQTDFVGTVIYAAPESIARQEYVPESDVWALGCSVLHMLTGKSPWVFDKRAEAKDVLFKIGCSDQIPVIPAGNKISKEAKDFLNKCLVKDPAARWKADMLLNHPFLVKSSSSISDAPRNCHVPLKLSHGIRHSLVPHCFHVPKVNAAC</sequence>
<evidence type="ECO:0000256" key="5">
    <source>
        <dbReference type="PROSITE-ProRule" id="PRU10141"/>
    </source>
</evidence>
<evidence type="ECO:0000256" key="3">
    <source>
        <dbReference type="ARBA" id="ARBA00022777"/>
    </source>
</evidence>